<reference evidence="1" key="1">
    <citation type="submission" date="2021-12" db="EMBL/GenBank/DDBJ databases">
        <authorList>
            <person name="King R."/>
        </authorList>
    </citation>
    <scope>NUCLEOTIDE SEQUENCE</scope>
</reference>
<organism evidence="1 2">
    <name type="scientific">Brassicogethes aeneus</name>
    <name type="common">Rape pollen beetle</name>
    <name type="synonym">Meligethes aeneus</name>
    <dbReference type="NCBI Taxonomy" id="1431903"/>
    <lineage>
        <taxon>Eukaryota</taxon>
        <taxon>Metazoa</taxon>
        <taxon>Ecdysozoa</taxon>
        <taxon>Arthropoda</taxon>
        <taxon>Hexapoda</taxon>
        <taxon>Insecta</taxon>
        <taxon>Pterygota</taxon>
        <taxon>Neoptera</taxon>
        <taxon>Endopterygota</taxon>
        <taxon>Coleoptera</taxon>
        <taxon>Polyphaga</taxon>
        <taxon>Cucujiformia</taxon>
        <taxon>Nitidulidae</taxon>
        <taxon>Meligethinae</taxon>
        <taxon>Brassicogethes</taxon>
    </lineage>
</organism>
<sequence length="188" mass="21754">MNINQLPKTLINNICESNSDLRGKLLKLALAIEQFPNQNRTKNLTKICNESDVSKENILNVLGVYLLIVRLFLSTNDKEFNSRLLEIGFTDNFIETLPLISNREDVMKNLQLSTYSDYTNFTYLKWRIDISLINSTLVKKIPASVILCFNMKNKGKISIEIDANMYKTLRFNVALMLKEFTTIKKTYK</sequence>
<evidence type="ECO:0008006" key="3">
    <source>
        <dbReference type="Google" id="ProtNLM"/>
    </source>
</evidence>
<dbReference type="AlphaFoldDB" id="A0A9P0BES4"/>
<dbReference type="Proteomes" id="UP001154078">
    <property type="component" value="Chromosome 8"/>
</dbReference>
<evidence type="ECO:0000313" key="1">
    <source>
        <dbReference type="EMBL" id="CAH0562002.1"/>
    </source>
</evidence>
<dbReference type="InterPro" id="IPR037357">
    <property type="entry name" value="COMMD5"/>
</dbReference>
<protein>
    <recommendedName>
        <fullName evidence="3">COMM domain-containing protein 5</fullName>
    </recommendedName>
</protein>
<proteinExistence type="predicted"/>
<dbReference type="GO" id="GO:0005634">
    <property type="term" value="C:nucleus"/>
    <property type="evidence" value="ECO:0007669"/>
    <property type="project" value="TreeGrafter"/>
</dbReference>
<dbReference type="EMBL" id="OV121139">
    <property type="protein sequence ID" value="CAH0562002.1"/>
    <property type="molecule type" value="Genomic_DNA"/>
</dbReference>
<name>A0A9P0BES4_BRAAE</name>
<evidence type="ECO:0000313" key="2">
    <source>
        <dbReference type="Proteomes" id="UP001154078"/>
    </source>
</evidence>
<dbReference type="OrthoDB" id="203754at2759"/>
<gene>
    <name evidence="1" type="ORF">MELIAE_LOCUS11255</name>
</gene>
<dbReference type="PANTHER" id="PTHR15666">
    <property type="entry name" value="COMM DOMAIN CONTAINING PROTEIN 5"/>
    <property type="match status" value="1"/>
</dbReference>
<accession>A0A9P0BES4</accession>
<keyword evidence="2" id="KW-1185">Reference proteome</keyword>
<dbReference type="PANTHER" id="PTHR15666:SF1">
    <property type="entry name" value="COMM DOMAIN-CONTAINING PROTEIN 5"/>
    <property type="match status" value="1"/>
</dbReference>